<feature type="transmembrane region" description="Helical" evidence="3">
    <location>
        <begin position="63"/>
        <end position="84"/>
    </location>
</feature>
<feature type="transmembrane region" description="Helical" evidence="3">
    <location>
        <begin position="123"/>
        <end position="143"/>
    </location>
</feature>
<evidence type="ECO:0000256" key="2">
    <source>
        <dbReference type="ARBA" id="ARBA00034247"/>
    </source>
</evidence>
<dbReference type="Proteomes" id="UP000596351">
    <property type="component" value="Plasmid p1"/>
</dbReference>
<evidence type="ECO:0000313" key="6">
    <source>
        <dbReference type="Proteomes" id="UP000596351"/>
    </source>
</evidence>
<dbReference type="EC" id="2.7.7.65" evidence="1"/>
<accession>A0ABX7F208</accession>
<keyword evidence="5" id="KW-0614">Plasmid</keyword>
<dbReference type="EMBL" id="CP032406">
    <property type="protein sequence ID" value="QRF54570.1"/>
    <property type="molecule type" value="Genomic_DNA"/>
</dbReference>
<dbReference type="InterPro" id="IPR043128">
    <property type="entry name" value="Rev_trsase/Diguanyl_cyclase"/>
</dbReference>
<reference evidence="5 6" key="1">
    <citation type="submission" date="2018-09" db="EMBL/GenBank/DDBJ databases">
        <title>Rhizobium sp. MAE2-X.</title>
        <authorList>
            <person name="Lee Y."/>
            <person name="Jeon C.O."/>
        </authorList>
    </citation>
    <scope>NUCLEOTIDE SEQUENCE [LARGE SCALE GENOMIC DNA]</scope>
    <source>
        <strain evidence="5 6">MAE2-X</strain>
        <plasmid evidence="5 6">p1</plasmid>
    </source>
</reference>
<dbReference type="PANTHER" id="PTHR45138">
    <property type="entry name" value="REGULATORY COMPONENTS OF SENSORY TRANSDUCTION SYSTEM"/>
    <property type="match status" value="1"/>
</dbReference>
<dbReference type="NCBIfam" id="TIGR00254">
    <property type="entry name" value="GGDEF"/>
    <property type="match status" value="1"/>
</dbReference>
<keyword evidence="3" id="KW-0472">Membrane</keyword>
<feature type="transmembrane region" description="Helical" evidence="3">
    <location>
        <begin position="91"/>
        <end position="111"/>
    </location>
</feature>
<dbReference type="CDD" id="cd01949">
    <property type="entry name" value="GGDEF"/>
    <property type="match status" value="1"/>
</dbReference>
<keyword evidence="3" id="KW-0812">Transmembrane</keyword>
<dbReference type="RefSeq" id="WP_203020164.1">
    <property type="nucleotide sequence ID" value="NZ_CP032406.1"/>
</dbReference>
<dbReference type="SMART" id="SM00267">
    <property type="entry name" value="GGDEF"/>
    <property type="match status" value="1"/>
</dbReference>
<keyword evidence="6" id="KW-1185">Reference proteome</keyword>
<dbReference type="PANTHER" id="PTHR45138:SF9">
    <property type="entry name" value="DIGUANYLATE CYCLASE DGCM-RELATED"/>
    <property type="match status" value="1"/>
</dbReference>
<dbReference type="PROSITE" id="PS50887">
    <property type="entry name" value="GGDEF"/>
    <property type="match status" value="1"/>
</dbReference>
<feature type="transmembrane region" description="Helical" evidence="3">
    <location>
        <begin position="193"/>
        <end position="212"/>
    </location>
</feature>
<protein>
    <recommendedName>
        <fullName evidence="1">diguanylate cyclase</fullName>
        <ecNumber evidence="1">2.7.7.65</ecNumber>
    </recommendedName>
</protein>
<comment type="catalytic activity">
    <reaction evidence="2">
        <text>2 GTP = 3',3'-c-di-GMP + 2 diphosphate</text>
        <dbReference type="Rhea" id="RHEA:24898"/>
        <dbReference type="ChEBI" id="CHEBI:33019"/>
        <dbReference type="ChEBI" id="CHEBI:37565"/>
        <dbReference type="ChEBI" id="CHEBI:58805"/>
        <dbReference type="EC" id="2.7.7.65"/>
    </reaction>
</comment>
<gene>
    <name evidence="5" type="ORF">D4A92_22955</name>
</gene>
<geneLocation type="plasmid" evidence="5 6">
    <name>p1</name>
</geneLocation>
<sequence>MNGAASFLVVNFVVALSFSVVFVVVARRSHSRTAVIWLGAGFGVASLSAICELLVAYAGPTRFWALCAFATVLCGMVMLTIGIGQMYGRRISLLSASVYVLASVMLAHMIYELPRGTPLQALLYQSPFALVVLVGAMSVILAPQRTTLDLFLGILLTITSAHFLGKAGLAVWVGSGATAKDYVHTNYALISQSLTAVLIVTVGLTLLAKLVLEILAVHRTESEADSLSGLANRRGFDRQVNEALQRHGRGRHAIIITDLDHFKRINDTYGHHVGDTVIRAFSEALRSQAPEGSALGRLGGEEFAVFLPETSVHEAGRLALKLRHATMSLEGLPPSLRVTASFGIAAVSSVADLDAAYREADVALYRAKGAGRNRVELATSVTQSVASPC</sequence>
<dbReference type="InterPro" id="IPR000160">
    <property type="entry name" value="GGDEF_dom"/>
</dbReference>
<dbReference type="SUPFAM" id="SSF55073">
    <property type="entry name" value="Nucleotide cyclase"/>
    <property type="match status" value="1"/>
</dbReference>
<feature type="transmembrane region" description="Helical" evidence="3">
    <location>
        <begin position="35"/>
        <end position="57"/>
    </location>
</feature>
<feature type="transmembrane region" description="Helical" evidence="3">
    <location>
        <begin position="150"/>
        <end position="173"/>
    </location>
</feature>
<feature type="domain" description="GGDEF" evidence="4">
    <location>
        <begin position="250"/>
        <end position="380"/>
    </location>
</feature>
<evidence type="ECO:0000256" key="3">
    <source>
        <dbReference type="SAM" id="Phobius"/>
    </source>
</evidence>
<feature type="transmembrane region" description="Helical" evidence="3">
    <location>
        <begin position="6"/>
        <end position="26"/>
    </location>
</feature>
<organism evidence="5 6">
    <name type="scientific">Rhizobium rosettiformans</name>
    <dbReference type="NCBI Taxonomy" id="1368430"/>
    <lineage>
        <taxon>Bacteria</taxon>
        <taxon>Pseudomonadati</taxon>
        <taxon>Pseudomonadota</taxon>
        <taxon>Alphaproteobacteria</taxon>
        <taxon>Hyphomicrobiales</taxon>
        <taxon>Rhizobiaceae</taxon>
        <taxon>Rhizobium/Agrobacterium group</taxon>
        <taxon>Rhizobium</taxon>
    </lineage>
</organism>
<name>A0ABX7F208_9HYPH</name>
<evidence type="ECO:0000259" key="4">
    <source>
        <dbReference type="PROSITE" id="PS50887"/>
    </source>
</evidence>
<dbReference type="Gene3D" id="3.30.70.270">
    <property type="match status" value="1"/>
</dbReference>
<dbReference type="InterPro" id="IPR029787">
    <property type="entry name" value="Nucleotide_cyclase"/>
</dbReference>
<evidence type="ECO:0000256" key="1">
    <source>
        <dbReference type="ARBA" id="ARBA00012528"/>
    </source>
</evidence>
<evidence type="ECO:0000313" key="5">
    <source>
        <dbReference type="EMBL" id="QRF54570.1"/>
    </source>
</evidence>
<dbReference type="InterPro" id="IPR050469">
    <property type="entry name" value="Diguanylate_Cyclase"/>
</dbReference>
<proteinExistence type="predicted"/>
<keyword evidence="3" id="KW-1133">Transmembrane helix</keyword>
<dbReference type="Pfam" id="PF00990">
    <property type="entry name" value="GGDEF"/>
    <property type="match status" value="1"/>
</dbReference>